<evidence type="ECO:0000313" key="2">
    <source>
        <dbReference type="EMBL" id="QJA62445.1"/>
    </source>
</evidence>
<feature type="domain" description="HNH nuclease" evidence="1">
    <location>
        <begin position="107"/>
        <end position="148"/>
    </location>
</feature>
<reference evidence="2" key="1">
    <citation type="submission" date="2020-03" db="EMBL/GenBank/DDBJ databases">
        <title>The deep terrestrial virosphere.</title>
        <authorList>
            <person name="Holmfeldt K."/>
            <person name="Nilsson E."/>
            <person name="Simone D."/>
            <person name="Lopez-Fernandez M."/>
            <person name="Wu X."/>
            <person name="de Brujin I."/>
            <person name="Lundin D."/>
            <person name="Andersson A."/>
            <person name="Bertilsson S."/>
            <person name="Dopson M."/>
        </authorList>
    </citation>
    <scope>NUCLEOTIDE SEQUENCE</scope>
    <source>
        <strain evidence="3">MM415A00956</strain>
        <strain evidence="2">MM415B00781</strain>
    </source>
</reference>
<keyword evidence="2" id="KW-0540">Nuclease</keyword>
<dbReference type="EMBL" id="MT142362">
    <property type="protein sequence ID" value="QJA78985.1"/>
    <property type="molecule type" value="Genomic_DNA"/>
</dbReference>
<protein>
    <submittedName>
        <fullName evidence="2">Putative homing endonuclease</fullName>
    </submittedName>
</protein>
<dbReference type="Pfam" id="PF13392">
    <property type="entry name" value="HNH_3"/>
    <property type="match status" value="1"/>
</dbReference>
<evidence type="ECO:0000259" key="1">
    <source>
        <dbReference type="Pfam" id="PF13392"/>
    </source>
</evidence>
<dbReference type="InterPro" id="IPR044925">
    <property type="entry name" value="His-Me_finger_sf"/>
</dbReference>
<proteinExistence type="predicted"/>
<keyword evidence="2" id="KW-0255">Endonuclease</keyword>
<accession>A0A6M3IZI1</accession>
<dbReference type="SUPFAM" id="SSF54060">
    <property type="entry name" value="His-Me finger endonucleases"/>
    <property type="match status" value="1"/>
</dbReference>
<dbReference type="EMBL" id="MT141471">
    <property type="protein sequence ID" value="QJA62445.1"/>
    <property type="molecule type" value="Genomic_DNA"/>
</dbReference>
<dbReference type="AlphaFoldDB" id="A0A6M3IZI1"/>
<dbReference type="Gene3D" id="3.90.75.20">
    <property type="match status" value="1"/>
</dbReference>
<evidence type="ECO:0000313" key="3">
    <source>
        <dbReference type="EMBL" id="QJA78985.1"/>
    </source>
</evidence>
<dbReference type="GO" id="GO:0004519">
    <property type="term" value="F:endonuclease activity"/>
    <property type="evidence" value="ECO:0007669"/>
    <property type="project" value="UniProtKB-KW"/>
</dbReference>
<gene>
    <name evidence="3" type="ORF">MM415A00956_0011</name>
    <name evidence="2" type="ORF">MM415B00781_0022</name>
</gene>
<organism evidence="2">
    <name type="scientific">viral metagenome</name>
    <dbReference type="NCBI Taxonomy" id="1070528"/>
    <lineage>
        <taxon>unclassified sequences</taxon>
        <taxon>metagenomes</taxon>
        <taxon>organismal metagenomes</taxon>
    </lineage>
</organism>
<keyword evidence="2" id="KW-0378">Hydrolase</keyword>
<name>A0A6M3IZI1_9ZZZZ</name>
<dbReference type="InterPro" id="IPR003615">
    <property type="entry name" value="HNH_nuc"/>
</dbReference>
<sequence length="188" mass="21644">MVIEIKLGTVKRGQDVGYKGIVSTKVIWHACEGCGKERWVTLRAGIPMYTTCRKCAPKLKRGLHYGQNNPAWKGGRHIDGGGYVQIKILPNDFFYSMVSIRGYIPEHRLVMAKHLGRCLHGWEIVHHKNHIKDDNRIENLQLVTDDRHKQITILENRINWLEKRVTLLEAENILLKQGNSLSNSMQKI</sequence>